<dbReference type="InterPro" id="IPR008972">
    <property type="entry name" value="Cupredoxin"/>
</dbReference>
<dbReference type="Pfam" id="PF13473">
    <property type="entry name" value="Cupredoxin_1"/>
    <property type="match status" value="1"/>
</dbReference>
<dbReference type="InterPro" id="IPR028096">
    <property type="entry name" value="EfeO_Cupredoxin"/>
</dbReference>
<feature type="transmembrane region" description="Helical" evidence="5">
    <location>
        <begin position="37"/>
        <end position="59"/>
    </location>
</feature>
<feature type="domain" description="EfeO-type cupredoxin-like" evidence="7">
    <location>
        <begin position="51"/>
        <end position="154"/>
    </location>
</feature>
<dbReference type="NCBIfam" id="NF041757">
    <property type="entry name" value="EfeO"/>
    <property type="match status" value="1"/>
</dbReference>
<evidence type="ECO:0000259" key="7">
    <source>
        <dbReference type="Pfam" id="PF13473"/>
    </source>
</evidence>
<dbReference type="InterPro" id="IPR034981">
    <property type="entry name" value="Imelysin-like_EfeO/Algp7"/>
</dbReference>
<dbReference type="PANTHER" id="PTHR39192:SF1">
    <property type="entry name" value="IRON UPTAKE SYSTEM COMPONENT EFEO"/>
    <property type="match status" value="1"/>
</dbReference>
<dbReference type="CDD" id="cd14656">
    <property type="entry name" value="Imelysin-like_EfeO"/>
    <property type="match status" value="1"/>
</dbReference>
<evidence type="ECO:0000256" key="3">
    <source>
        <dbReference type="ARBA" id="ARBA00022729"/>
    </source>
</evidence>
<keyword evidence="5" id="KW-1133">Transmembrane helix</keyword>
<dbReference type="Gene3D" id="1.20.1420.20">
    <property type="entry name" value="M75 peptidase, HXXE motif"/>
    <property type="match status" value="1"/>
</dbReference>
<evidence type="ECO:0000313" key="9">
    <source>
        <dbReference type="Proteomes" id="UP000196878"/>
    </source>
</evidence>
<comment type="caution">
    <text evidence="8">The sequence shown here is derived from an EMBL/GenBank/DDBJ whole genome shotgun (WGS) entry which is preliminary data.</text>
</comment>
<reference evidence="8 9" key="1">
    <citation type="submission" date="2016-12" db="EMBL/GenBank/DDBJ databases">
        <title>Comparison of Traditional DNA-DNA Hybridization with In Silico Genomic Analysis.</title>
        <authorList>
            <person name="Nicholson A.C."/>
            <person name="Humrighouse B.W."/>
            <person name="Graziano J."/>
            <person name="Lasker B."/>
            <person name="Whitney A.M."/>
            <person name="Mcquiston J.R."/>
        </authorList>
    </citation>
    <scope>NUCLEOTIDE SEQUENCE [LARGE SCALE GENOMIC DNA]</scope>
    <source>
        <strain evidence="8 9">H2240</strain>
    </source>
</reference>
<protein>
    <recommendedName>
        <fullName evidence="10">Multidrug DMT transporter permease</fullName>
    </recommendedName>
</protein>
<dbReference type="GO" id="GO:0042597">
    <property type="term" value="C:periplasmic space"/>
    <property type="evidence" value="ECO:0007669"/>
    <property type="project" value="UniProtKB-SubCell"/>
</dbReference>
<dbReference type="Gene3D" id="2.60.40.420">
    <property type="entry name" value="Cupredoxins - blue copper proteins"/>
    <property type="match status" value="1"/>
</dbReference>
<evidence type="ECO:0000256" key="4">
    <source>
        <dbReference type="SAM" id="MobiDB-lite"/>
    </source>
</evidence>
<dbReference type="Pfam" id="PF09375">
    <property type="entry name" value="Peptidase_M75"/>
    <property type="match status" value="1"/>
</dbReference>
<organism evidence="8 9">
    <name type="scientific">Haematobacter genomosp. 1</name>
    <dbReference type="NCBI Taxonomy" id="366618"/>
    <lineage>
        <taxon>Bacteria</taxon>
        <taxon>Pseudomonadati</taxon>
        <taxon>Pseudomonadota</taxon>
        <taxon>Alphaproteobacteria</taxon>
        <taxon>Rhodobacterales</taxon>
        <taxon>Paracoccaceae</taxon>
        <taxon>Haematobacter</taxon>
    </lineage>
</organism>
<feature type="domain" description="Imelysin-like" evidence="6">
    <location>
        <begin position="176"/>
        <end position="391"/>
    </location>
</feature>
<evidence type="ECO:0000256" key="5">
    <source>
        <dbReference type="SAM" id="Phobius"/>
    </source>
</evidence>
<gene>
    <name evidence="8" type="ORF">CDV49_13885</name>
</gene>
<dbReference type="SUPFAM" id="SSF49503">
    <property type="entry name" value="Cupredoxins"/>
    <property type="match status" value="1"/>
</dbReference>
<dbReference type="AlphaFoldDB" id="A0A212A9D4"/>
<keyword evidence="3" id="KW-0732">Signal</keyword>
<keyword evidence="5" id="KW-0812">Transmembrane</keyword>
<evidence type="ECO:0000256" key="2">
    <source>
        <dbReference type="ARBA" id="ARBA00005989"/>
    </source>
</evidence>
<keyword evidence="9" id="KW-1185">Reference proteome</keyword>
<sequence>MARKIQRTGGTPDHRQPVGAKSAAGQSGATPPSGRGLTFALAGAGMLVLLGVGAFWLAARSAVPDAAADEITVTVTDGTCDPADLTVPAGRRTFRIHNASDRALEWEILDGVMVVAERENIAPGLNATLTERLVPGTYAITCGLLSNPRGTLTVVRTEASEAARVQPETRAFIGPLSEYRVYLSRRASLLVEATAALKDRIAAGDLEGARSAWRAAREPWRQMAPVSARIADLANSMDPLAEYLAEREQDAAFTGFHRIEYGLWSQNTTEGLAPVADRLAADALILKDRLRNLDVAPADLAANAAAFAGRLADQAGAQTPYAGDDRAEFAAALDGIRKSALLVDPLVAAAQPEASATLHAALDGAEAAIGSYTPDAAGRERVAAAFRRVADAAGALNPAIGLE</sequence>
<keyword evidence="5" id="KW-0472">Membrane</keyword>
<dbReference type="PANTHER" id="PTHR39192">
    <property type="entry name" value="IRON UPTAKE SYSTEM COMPONENT EFEO"/>
    <property type="match status" value="1"/>
</dbReference>
<comment type="subcellular location">
    <subcellularLocation>
        <location evidence="1">Periplasm</location>
    </subcellularLocation>
</comment>
<dbReference type="RefSeq" id="WP_088216023.1">
    <property type="nucleotide sequence ID" value="NZ_NIPW01000027.1"/>
</dbReference>
<dbReference type="EMBL" id="NIPW01000027">
    <property type="protein sequence ID" value="OWJ76585.1"/>
    <property type="molecule type" value="Genomic_DNA"/>
</dbReference>
<evidence type="ECO:0008006" key="10">
    <source>
        <dbReference type="Google" id="ProtNLM"/>
    </source>
</evidence>
<dbReference type="InterPro" id="IPR018976">
    <property type="entry name" value="Imelysin-like"/>
</dbReference>
<evidence type="ECO:0000256" key="1">
    <source>
        <dbReference type="ARBA" id="ARBA00004418"/>
    </source>
</evidence>
<proteinExistence type="inferred from homology"/>
<dbReference type="InterPro" id="IPR050894">
    <property type="entry name" value="EfeM/EfeO_iron_uptake"/>
</dbReference>
<dbReference type="OrthoDB" id="7348379at2"/>
<evidence type="ECO:0000313" key="8">
    <source>
        <dbReference type="EMBL" id="OWJ76585.1"/>
    </source>
</evidence>
<dbReference type="InterPro" id="IPR038352">
    <property type="entry name" value="Imelysin_sf"/>
</dbReference>
<comment type="similarity">
    <text evidence="2">Belongs to the EfeM/EfeO family.</text>
</comment>
<feature type="region of interest" description="Disordered" evidence="4">
    <location>
        <begin position="1"/>
        <end position="32"/>
    </location>
</feature>
<name>A0A212A9D4_9RHOB</name>
<dbReference type="InterPro" id="IPR053377">
    <property type="entry name" value="Iron_uptake_EfeM/EfeO"/>
</dbReference>
<accession>A0A212A9D4</accession>
<evidence type="ECO:0000259" key="6">
    <source>
        <dbReference type="Pfam" id="PF09375"/>
    </source>
</evidence>
<dbReference type="Proteomes" id="UP000196878">
    <property type="component" value="Unassembled WGS sequence"/>
</dbReference>